<sequence length="56" mass="6277">ENVDAKLPDALKAEVMKYLTACLDEHGPKVQGDDKTCKTYQPLTDCIHQAYLKVNL</sequence>
<keyword evidence="2" id="KW-1185">Reference proteome</keyword>
<gene>
    <name evidence="1" type="ORF">AFUS01_LOCUS4408</name>
</gene>
<protein>
    <submittedName>
        <fullName evidence="1">Uncharacterized protein</fullName>
    </submittedName>
</protein>
<dbReference type="EMBL" id="CAJVCH010027488">
    <property type="protein sequence ID" value="CAG7702333.1"/>
    <property type="molecule type" value="Genomic_DNA"/>
</dbReference>
<reference evidence="1" key="1">
    <citation type="submission" date="2021-06" db="EMBL/GenBank/DDBJ databases">
        <authorList>
            <person name="Hodson N. C."/>
            <person name="Mongue J. A."/>
            <person name="Jaron S. K."/>
        </authorList>
    </citation>
    <scope>NUCLEOTIDE SEQUENCE</scope>
</reference>
<accession>A0A8J2NU92</accession>
<dbReference type="AlphaFoldDB" id="A0A8J2NU92"/>
<proteinExistence type="predicted"/>
<feature type="non-terminal residue" evidence="1">
    <location>
        <position position="1"/>
    </location>
</feature>
<evidence type="ECO:0000313" key="2">
    <source>
        <dbReference type="Proteomes" id="UP000708208"/>
    </source>
</evidence>
<comment type="caution">
    <text evidence="1">The sequence shown here is derived from an EMBL/GenBank/DDBJ whole genome shotgun (WGS) entry which is preliminary data.</text>
</comment>
<name>A0A8J2NU92_9HEXA</name>
<dbReference type="Proteomes" id="UP000708208">
    <property type="component" value="Unassembled WGS sequence"/>
</dbReference>
<organism evidence="1 2">
    <name type="scientific">Allacma fusca</name>
    <dbReference type="NCBI Taxonomy" id="39272"/>
    <lineage>
        <taxon>Eukaryota</taxon>
        <taxon>Metazoa</taxon>
        <taxon>Ecdysozoa</taxon>
        <taxon>Arthropoda</taxon>
        <taxon>Hexapoda</taxon>
        <taxon>Collembola</taxon>
        <taxon>Symphypleona</taxon>
        <taxon>Sminthuridae</taxon>
        <taxon>Allacma</taxon>
    </lineage>
</organism>
<evidence type="ECO:0000313" key="1">
    <source>
        <dbReference type="EMBL" id="CAG7702333.1"/>
    </source>
</evidence>